<accession>A0AAI8YP20</accession>
<reference evidence="1" key="1">
    <citation type="submission" date="2023-10" db="EMBL/GenBank/DDBJ databases">
        <authorList>
            <person name="Hackl T."/>
        </authorList>
    </citation>
    <scope>NUCLEOTIDE SEQUENCE</scope>
</reference>
<organism evidence="1 2">
    <name type="scientific">Anthostomella pinea</name>
    <dbReference type="NCBI Taxonomy" id="933095"/>
    <lineage>
        <taxon>Eukaryota</taxon>
        <taxon>Fungi</taxon>
        <taxon>Dikarya</taxon>
        <taxon>Ascomycota</taxon>
        <taxon>Pezizomycotina</taxon>
        <taxon>Sordariomycetes</taxon>
        <taxon>Xylariomycetidae</taxon>
        <taxon>Xylariales</taxon>
        <taxon>Xylariaceae</taxon>
        <taxon>Anthostomella</taxon>
    </lineage>
</organism>
<dbReference type="AlphaFoldDB" id="A0AAI8YP20"/>
<evidence type="ECO:0000313" key="1">
    <source>
        <dbReference type="EMBL" id="CAJ2514327.1"/>
    </source>
</evidence>
<evidence type="ECO:0000313" key="2">
    <source>
        <dbReference type="Proteomes" id="UP001295740"/>
    </source>
</evidence>
<comment type="caution">
    <text evidence="1">The sequence shown here is derived from an EMBL/GenBank/DDBJ whole genome shotgun (WGS) entry which is preliminary data.</text>
</comment>
<name>A0AAI8YP20_9PEZI</name>
<proteinExistence type="predicted"/>
<dbReference type="EMBL" id="CAUWAG010000020">
    <property type="protein sequence ID" value="CAJ2514327.1"/>
    <property type="molecule type" value="Genomic_DNA"/>
</dbReference>
<protein>
    <submittedName>
        <fullName evidence="1">Uu.00g024460.m01.CDS01</fullName>
    </submittedName>
</protein>
<sequence>MKRRVKIAYAQDEPLDKISKQEIVTLNESHPELVGIAPTILSEIHGDLNIQNVLTRLDPDDDEDIALIDPRGVPLLGNDSNKVFERGDYCYDISKLPFSLGGFSEIRKQLIDYTVDGDSHSLKIQQHPGSDTMDGAAHLLIPKLAVNKVMKQIENVEHDGVRSFELRVKVGKSAHFVADCACALGRDTPWEIVPLFLLGLQKLNGIIDLLEGGALLGYQPAASNSTRLPAPSAWLQDEPQDNIAMFAADMGVSASAIPSDHPDASHFVLAPELGLGTAPYDLVLCDACTSCSTVHGLQAKLEMQSSHILATFALSEENLRLPMAF</sequence>
<keyword evidence="2" id="KW-1185">Reference proteome</keyword>
<gene>
    <name evidence="1" type="ORF">KHLLAP_LOCUS14795</name>
</gene>
<dbReference type="Proteomes" id="UP001295740">
    <property type="component" value="Unassembled WGS sequence"/>
</dbReference>